<feature type="region of interest" description="Disordered" evidence="1">
    <location>
        <begin position="151"/>
        <end position="174"/>
    </location>
</feature>
<keyword evidence="3" id="KW-1185">Reference proteome</keyword>
<protein>
    <submittedName>
        <fullName evidence="2">Str. FM013</fullName>
    </submittedName>
</protein>
<name>A0A0G4P5R9_PENC3</name>
<dbReference type="STRING" id="1429867.A0A0G4P5R9"/>
<proteinExistence type="predicted"/>
<gene>
    <name evidence="2" type="ORF">PCAMFM013_S006g000208</name>
</gene>
<organism evidence="2 3">
    <name type="scientific">Penicillium camemberti (strain FM 013)</name>
    <dbReference type="NCBI Taxonomy" id="1429867"/>
    <lineage>
        <taxon>Eukaryota</taxon>
        <taxon>Fungi</taxon>
        <taxon>Dikarya</taxon>
        <taxon>Ascomycota</taxon>
        <taxon>Pezizomycotina</taxon>
        <taxon>Eurotiomycetes</taxon>
        <taxon>Eurotiomycetidae</taxon>
        <taxon>Eurotiales</taxon>
        <taxon>Aspergillaceae</taxon>
        <taxon>Penicillium</taxon>
    </lineage>
</organism>
<feature type="compositionally biased region" description="Low complexity" evidence="1">
    <location>
        <begin position="158"/>
        <end position="174"/>
    </location>
</feature>
<evidence type="ECO:0000313" key="2">
    <source>
        <dbReference type="EMBL" id="CRL21668.1"/>
    </source>
</evidence>
<accession>A0A0G4P5R9</accession>
<dbReference type="EMBL" id="HG793139">
    <property type="protein sequence ID" value="CRL21668.1"/>
    <property type="molecule type" value="Genomic_DNA"/>
</dbReference>
<dbReference type="AlphaFoldDB" id="A0A0G4P5R9"/>
<evidence type="ECO:0000256" key="1">
    <source>
        <dbReference type="SAM" id="MobiDB-lite"/>
    </source>
</evidence>
<feature type="region of interest" description="Disordered" evidence="1">
    <location>
        <begin position="119"/>
        <end position="139"/>
    </location>
</feature>
<sequence length="379" mass="42349">MIGRINLARFQAEGGKIFSELPNVAASSWGRAHLLGCRVVRRESLHNLLPILLQYTPSTAQPLSNEITSFLQGPDLALMTESEHNLVRNSSCGISLAQIWAAMAMFKGTQDRRVRDLPVMQGQNENELDNEAAGRQSTRLRRQIIQPDFTDSGDIHFSSSPPQGSQDSSQGSSLGYLDLDTHHLGITPEDDTLRLVSCVIRHILYFAPPQNSASRPTIVEFRDTKTRVATATVLSERNVVAIDDGGLCLRRQKPGGGYMLANNHVAILEAKTQFQSFQNGRPIISDRSFAQMVCEALATRLFTRIENQQQSVIVIHATQHYMCFLQMDMSDDYMLDFDSPTPTHMLYVSSTPWFDLSQRCGRENILANLCGIMYRAISE</sequence>
<evidence type="ECO:0000313" key="3">
    <source>
        <dbReference type="Proteomes" id="UP000053732"/>
    </source>
</evidence>
<dbReference type="Proteomes" id="UP000053732">
    <property type="component" value="Unassembled WGS sequence"/>
</dbReference>
<reference evidence="2 3" key="1">
    <citation type="journal article" date="2014" name="Nat. Commun.">
        <title>Multiple recent horizontal transfers of a large genomic region in cheese making fungi.</title>
        <authorList>
            <person name="Cheeseman K."/>
            <person name="Ropars J."/>
            <person name="Renault P."/>
            <person name="Dupont J."/>
            <person name="Gouzy J."/>
            <person name="Branca A."/>
            <person name="Abraham A.L."/>
            <person name="Ceppi M."/>
            <person name="Conseiller E."/>
            <person name="Debuchy R."/>
            <person name="Malagnac F."/>
            <person name="Goarin A."/>
            <person name="Silar P."/>
            <person name="Lacoste S."/>
            <person name="Sallet E."/>
            <person name="Bensimon A."/>
            <person name="Giraud T."/>
            <person name="Brygoo Y."/>
        </authorList>
    </citation>
    <scope>NUCLEOTIDE SEQUENCE [LARGE SCALE GENOMIC DNA]</scope>
    <source>
        <strain evidence="3">FM 013</strain>
    </source>
</reference>